<dbReference type="Pfam" id="PF13580">
    <property type="entry name" value="SIS_2"/>
    <property type="match status" value="1"/>
</dbReference>
<dbReference type="InterPro" id="IPR035472">
    <property type="entry name" value="RpiR-like_SIS"/>
</dbReference>
<comment type="caution">
    <text evidence="2">The sequence shown here is derived from an EMBL/GenBank/DDBJ whole genome shotgun (WGS) entry which is preliminary data.</text>
</comment>
<feature type="domain" description="SIS" evidence="1">
    <location>
        <begin position="32"/>
        <end position="215"/>
    </location>
</feature>
<dbReference type="GO" id="GO:0016853">
    <property type="term" value="F:isomerase activity"/>
    <property type="evidence" value="ECO:0007669"/>
    <property type="project" value="UniProtKB-KW"/>
</dbReference>
<organism evidence="2">
    <name type="scientific">Thermorudis sp</name>
    <dbReference type="NCBI Taxonomy" id="1969470"/>
    <lineage>
        <taxon>Bacteria</taxon>
        <taxon>Pseudomonadati</taxon>
        <taxon>Thermomicrobiota</taxon>
        <taxon>Thermomicrobia</taxon>
        <taxon>Thermomicrobia incertae sedis</taxon>
        <taxon>Thermorudis</taxon>
    </lineage>
</organism>
<sequence length="255" mass="27118">MTADKYLEKAAGLLQRIHDEQGENICRAASLMTDAIARGGAVYVFGSGHSVIPAMDIFPRYGSFVGFRPLLDPRLMWFNVLGPGGVRELLWLERTEGYARVFLESYPLTSRDVMLVYSHGGLNAAPLEVALEAKSRGLSVVAVTSLSNARIAKPTHSSGKRLADVADIVIDNCCPPEDALVAVDGVPEPLAAGSTVAAVAIGMALVAEVGSRLAARGYHLDVFVSPNVAGIGPEHNLAVFAAYERFLRRLAAEGS</sequence>
<dbReference type="PANTHER" id="PTHR30390">
    <property type="entry name" value="SEDOHEPTULOSE 7-PHOSPHATE ISOMERASE / DNAA INITIATOR-ASSOCIATING FACTOR FOR REPLICATION INITIATION"/>
    <property type="match status" value="1"/>
</dbReference>
<dbReference type="CDD" id="cd05013">
    <property type="entry name" value="SIS_RpiR"/>
    <property type="match status" value="1"/>
</dbReference>
<keyword evidence="2" id="KW-0413">Isomerase</keyword>
<proteinExistence type="predicted"/>
<dbReference type="InterPro" id="IPR001347">
    <property type="entry name" value="SIS_dom"/>
</dbReference>
<dbReference type="PROSITE" id="PS51464">
    <property type="entry name" value="SIS"/>
    <property type="match status" value="1"/>
</dbReference>
<dbReference type="AlphaFoldDB" id="A0A7C3AMT0"/>
<gene>
    <name evidence="2" type="ORF">ENP13_08860</name>
</gene>
<dbReference type="SUPFAM" id="SSF53697">
    <property type="entry name" value="SIS domain"/>
    <property type="match status" value="1"/>
</dbReference>
<evidence type="ECO:0000259" key="1">
    <source>
        <dbReference type="PROSITE" id="PS51464"/>
    </source>
</evidence>
<reference evidence="2" key="1">
    <citation type="journal article" date="2020" name="mSystems">
        <title>Genome- and Community-Level Interaction Insights into Carbon Utilization and Element Cycling Functions of Hydrothermarchaeota in Hydrothermal Sediment.</title>
        <authorList>
            <person name="Zhou Z."/>
            <person name="Liu Y."/>
            <person name="Xu W."/>
            <person name="Pan J."/>
            <person name="Luo Z.H."/>
            <person name="Li M."/>
        </authorList>
    </citation>
    <scope>NUCLEOTIDE SEQUENCE [LARGE SCALE GENOMIC DNA]</scope>
    <source>
        <strain evidence="2">SpSt-192</strain>
    </source>
</reference>
<dbReference type="PANTHER" id="PTHR30390:SF7">
    <property type="entry name" value="PHOSPHOHEPTOSE ISOMERASE"/>
    <property type="match status" value="1"/>
</dbReference>
<protein>
    <submittedName>
        <fullName evidence="2">Sugar isomerase domain-containing protein</fullName>
    </submittedName>
</protein>
<dbReference type="Gene3D" id="3.40.50.10490">
    <property type="entry name" value="Glucose-6-phosphate isomerase like protein, domain 1"/>
    <property type="match status" value="1"/>
</dbReference>
<dbReference type="InterPro" id="IPR046348">
    <property type="entry name" value="SIS_dom_sf"/>
</dbReference>
<name>A0A7C3AMT0_9BACT</name>
<dbReference type="EMBL" id="DSID01000670">
    <property type="protein sequence ID" value="HEX71336.1"/>
    <property type="molecule type" value="Genomic_DNA"/>
</dbReference>
<evidence type="ECO:0000313" key="2">
    <source>
        <dbReference type="EMBL" id="HEX71336.1"/>
    </source>
</evidence>
<accession>A0A7C3AMT0</accession>
<dbReference type="GO" id="GO:0097367">
    <property type="term" value="F:carbohydrate derivative binding"/>
    <property type="evidence" value="ECO:0007669"/>
    <property type="project" value="InterPro"/>
</dbReference>
<dbReference type="GO" id="GO:1901135">
    <property type="term" value="P:carbohydrate derivative metabolic process"/>
    <property type="evidence" value="ECO:0007669"/>
    <property type="project" value="InterPro"/>
</dbReference>
<dbReference type="NCBIfam" id="NF002805">
    <property type="entry name" value="PRK02947.1"/>
    <property type="match status" value="1"/>
</dbReference>
<dbReference type="InterPro" id="IPR050099">
    <property type="entry name" value="SIS_GmhA/DiaA_subfam"/>
</dbReference>